<proteinExistence type="predicted"/>
<dbReference type="Gene3D" id="1.10.3210.10">
    <property type="entry name" value="Hypothetical protein af1432"/>
    <property type="match status" value="1"/>
</dbReference>
<dbReference type="RefSeq" id="WP_184205257.1">
    <property type="nucleotide sequence ID" value="NZ_JACHIF010000001.1"/>
</dbReference>
<name>A0A7W7YHV6_9BACT</name>
<feature type="region of interest" description="Disordered" evidence="2">
    <location>
        <begin position="349"/>
        <end position="368"/>
    </location>
</feature>
<dbReference type="PANTHER" id="PTHR37294">
    <property type="entry name" value="3'-5' EXORIBONUCLEASE YHAM"/>
    <property type="match status" value="1"/>
</dbReference>
<evidence type="ECO:0000256" key="2">
    <source>
        <dbReference type="SAM" id="MobiDB-lite"/>
    </source>
</evidence>
<comment type="caution">
    <text evidence="4">The sequence shown here is derived from an EMBL/GenBank/DDBJ whole genome shotgun (WGS) entry which is preliminary data.</text>
</comment>
<evidence type="ECO:0000256" key="1">
    <source>
        <dbReference type="ARBA" id="ARBA00022801"/>
    </source>
</evidence>
<reference evidence="4 5" key="1">
    <citation type="submission" date="2020-08" db="EMBL/GenBank/DDBJ databases">
        <title>Genomic Encyclopedia of Type Strains, Phase IV (KMG-IV): sequencing the most valuable type-strain genomes for metagenomic binning, comparative biology and taxonomic classification.</title>
        <authorList>
            <person name="Goeker M."/>
        </authorList>
    </citation>
    <scope>NUCLEOTIDE SEQUENCE [LARGE SCALE GENOMIC DNA]</scope>
    <source>
        <strain evidence="4 5">DSM 12251</strain>
    </source>
</reference>
<organism evidence="4 5">
    <name type="scientific">Prosthecobacter dejongeii</name>
    <dbReference type="NCBI Taxonomy" id="48465"/>
    <lineage>
        <taxon>Bacteria</taxon>
        <taxon>Pseudomonadati</taxon>
        <taxon>Verrucomicrobiota</taxon>
        <taxon>Verrucomicrobiia</taxon>
        <taxon>Verrucomicrobiales</taxon>
        <taxon>Verrucomicrobiaceae</taxon>
        <taxon>Prosthecobacter</taxon>
    </lineage>
</organism>
<dbReference type="InterPro" id="IPR006674">
    <property type="entry name" value="HD_domain"/>
</dbReference>
<dbReference type="InterPro" id="IPR050798">
    <property type="entry name" value="YhaM_exoribonuc/phosphodiest"/>
</dbReference>
<protein>
    <submittedName>
        <fullName evidence="4">3'-5' exoribonuclease</fullName>
        <ecNumber evidence="4">3.1.-.-</ecNumber>
    </submittedName>
</protein>
<dbReference type="GO" id="GO:0016787">
    <property type="term" value="F:hydrolase activity"/>
    <property type="evidence" value="ECO:0007669"/>
    <property type="project" value="UniProtKB-KW"/>
</dbReference>
<dbReference type="CDD" id="cd00077">
    <property type="entry name" value="HDc"/>
    <property type="match status" value="1"/>
</dbReference>
<dbReference type="GO" id="GO:0031125">
    <property type="term" value="P:rRNA 3'-end processing"/>
    <property type="evidence" value="ECO:0007669"/>
    <property type="project" value="TreeGrafter"/>
</dbReference>
<dbReference type="EMBL" id="JACHIF010000001">
    <property type="protein sequence ID" value="MBB5036404.1"/>
    <property type="molecule type" value="Genomic_DNA"/>
</dbReference>
<dbReference type="EC" id="3.1.-.-" evidence="4"/>
<dbReference type="InterPro" id="IPR003607">
    <property type="entry name" value="HD/PDEase_dom"/>
</dbReference>
<dbReference type="Proteomes" id="UP000534294">
    <property type="component" value="Unassembled WGS sequence"/>
</dbReference>
<dbReference type="AlphaFoldDB" id="A0A7W7YHV6"/>
<dbReference type="SUPFAM" id="SSF109604">
    <property type="entry name" value="HD-domain/PDEase-like"/>
    <property type="match status" value="1"/>
</dbReference>
<feature type="domain" description="HD/PDEase" evidence="3">
    <location>
        <begin position="171"/>
        <end position="319"/>
    </location>
</feature>
<evidence type="ECO:0000313" key="4">
    <source>
        <dbReference type="EMBL" id="MBB5036404.1"/>
    </source>
</evidence>
<dbReference type="Pfam" id="PF01966">
    <property type="entry name" value="HD"/>
    <property type="match status" value="1"/>
</dbReference>
<keyword evidence="5" id="KW-1185">Reference proteome</keyword>
<evidence type="ECO:0000313" key="5">
    <source>
        <dbReference type="Proteomes" id="UP000534294"/>
    </source>
</evidence>
<gene>
    <name evidence="4" type="ORF">HNQ64_000638</name>
</gene>
<dbReference type="SMART" id="SM00471">
    <property type="entry name" value="HDc"/>
    <property type="match status" value="1"/>
</dbReference>
<evidence type="ECO:0000259" key="3">
    <source>
        <dbReference type="SMART" id="SM00471"/>
    </source>
</evidence>
<accession>A0A7W7YHV6</accession>
<dbReference type="PANTHER" id="PTHR37294:SF1">
    <property type="entry name" value="3'-5' EXORIBONUCLEASE YHAM"/>
    <property type="match status" value="1"/>
</dbReference>
<sequence>MDDAADLDLLTLTQLKQIAGPSAQPYRVHAQVDNRIEKQTSGGAPFLEVKLADAGDSMVWRVFDNNPLFQDARQLQRGTFIELAAQWVDTGKYGIEPRQPQMRLLSDEEKQIILSGDADLAERQRADYADIVALVEAMRDPRLKTLCSLFLEKHGERFRRTAAARENHHARRGGLVEHVAQMMRTAVAIAGVYPTLNHDLLVAGVLFHDCGKLWENTYPETGFSQPYQLHGEMLGHISLGLELVNKLWRDMMDRPEAPAWTMLEPAGDLVRMHLLHLIASHHGQYEFGSPVLPKTPEAVILHHVDNIDAKMEMLRRGYQNGKELAPGIIERFRPWPVNVLSPLARVSGLPEPLTDETEPRKQPITNPV</sequence>
<keyword evidence="1 4" id="KW-0378">Hydrolase</keyword>